<dbReference type="Gene3D" id="3.80.10.10">
    <property type="entry name" value="Ribonuclease Inhibitor"/>
    <property type="match status" value="1"/>
</dbReference>
<accession>A0AAD5C805</accession>
<feature type="domain" description="At1g61320/AtMIF1 LRR" evidence="2">
    <location>
        <begin position="230"/>
        <end position="363"/>
    </location>
</feature>
<organism evidence="4 5">
    <name type="scientific">Ambrosia artemisiifolia</name>
    <name type="common">Common ragweed</name>
    <dbReference type="NCBI Taxonomy" id="4212"/>
    <lineage>
        <taxon>Eukaryota</taxon>
        <taxon>Viridiplantae</taxon>
        <taxon>Streptophyta</taxon>
        <taxon>Embryophyta</taxon>
        <taxon>Tracheophyta</taxon>
        <taxon>Spermatophyta</taxon>
        <taxon>Magnoliopsida</taxon>
        <taxon>eudicotyledons</taxon>
        <taxon>Gunneridae</taxon>
        <taxon>Pentapetalae</taxon>
        <taxon>asterids</taxon>
        <taxon>campanulids</taxon>
        <taxon>Asterales</taxon>
        <taxon>Asteraceae</taxon>
        <taxon>Asteroideae</taxon>
        <taxon>Heliantheae alliance</taxon>
        <taxon>Heliantheae</taxon>
        <taxon>Ambrosia</taxon>
    </lineage>
</organism>
<evidence type="ECO:0000259" key="3">
    <source>
        <dbReference type="Pfam" id="PF24758"/>
    </source>
</evidence>
<reference evidence="4" key="1">
    <citation type="submission" date="2022-06" db="EMBL/GenBank/DDBJ databases">
        <title>Uncovering the hologenomic basis of an extraordinary plant invasion.</title>
        <authorList>
            <person name="Bieker V.C."/>
            <person name="Martin M.D."/>
            <person name="Gilbert T."/>
            <person name="Hodgins K."/>
            <person name="Battlay P."/>
            <person name="Petersen B."/>
            <person name="Wilson J."/>
        </authorList>
    </citation>
    <scope>NUCLEOTIDE SEQUENCE</scope>
    <source>
        <strain evidence="4">AA19_3_7</strain>
        <tissue evidence="4">Leaf</tissue>
    </source>
</reference>
<evidence type="ECO:0000259" key="1">
    <source>
        <dbReference type="Pfam" id="PF00646"/>
    </source>
</evidence>
<protein>
    <recommendedName>
        <fullName evidence="6">F-box/FBD/LRR-repeat protein</fullName>
    </recommendedName>
</protein>
<gene>
    <name evidence="4" type="ORF">M8C21_028455</name>
</gene>
<dbReference type="EMBL" id="JAMZMK010009231">
    <property type="protein sequence ID" value="KAI7736650.1"/>
    <property type="molecule type" value="Genomic_DNA"/>
</dbReference>
<dbReference type="PANTHER" id="PTHR31639:SF315">
    <property type="entry name" value="LEUCINE-RICH REPEAT DOMAIN SUPERFAMILY, F-BOX-LIKE DOMAIN SUPERFAMILY"/>
    <property type="match status" value="1"/>
</dbReference>
<feature type="non-terminal residue" evidence="4">
    <location>
        <position position="1"/>
    </location>
</feature>
<dbReference type="CDD" id="cd22160">
    <property type="entry name" value="F-box_AtFBL13-like"/>
    <property type="match status" value="1"/>
</dbReference>
<evidence type="ECO:0000313" key="5">
    <source>
        <dbReference type="Proteomes" id="UP001206925"/>
    </source>
</evidence>
<name>A0AAD5C805_AMBAR</name>
<dbReference type="InterPro" id="IPR001810">
    <property type="entry name" value="F-box_dom"/>
</dbReference>
<feature type="domain" description="F-box" evidence="1">
    <location>
        <begin position="25"/>
        <end position="62"/>
    </location>
</feature>
<dbReference type="AlphaFoldDB" id="A0AAD5C805"/>
<comment type="caution">
    <text evidence="4">The sequence shown here is derived from an EMBL/GenBank/DDBJ whole genome shotgun (WGS) entry which is preliminary data.</text>
</comment>
<dbReference type="InterPro" id="IPR055357">
    <property type="entry name" value="LRR_At1g61320_AtMIF1"/>
</dbReference>
<dbReference type="SUPFAM" id="SSF81383">
    <property type="entry name" value="F-box domain"/>
    <property type="match status" value="1"/>
</dbReference>
<dbReference type="InterPro" id="IPR055411">
    <property type="entry name" value="LRR_FXL15/At3g58940/PEG3-like"/>
</dbReference>
<evidence type="ECO:0000259" key="2">
    <source>
        <dbReference type="Pfam" id="PF23622"/>
    </source>
</evidence>
<dbReference type="Pfam" id="PF00646">
    <property type="entry name" value="F-box"/>
    <property type="match status" value="1"/>
</dbReference>
<dbReference type="Gene3D" id="1.20.1280.50">
    <property type="match status" value="1"/>
</dbReference>
<dbReference type="Proteomes" id="UP001206925">
    <property type="component" value="Unassembled WGS sequence"/>
</dbReference>
<evidence type="ECO:0008006" key="6">
    <source>
        <dbReference type="Google" id="ProtNLM"/>
    </source>
</evidence>
<dbReference type="InterPro" id="IPR036047">
    <property type="entry name" value="F-box-like_dom_sf"/>
</dbReference>
<dbReference type="InterPro" id="IPR032675">
    <property type="entry name" value="LRR_dom_sf"/>
</dbReference>
<dbReference type="Pfam" id="PF24758">
    <property type="entry name" value="LRR_At5g56370"/>
    <property type="match status" value="1"/>
</dbReference>
<dbReference type="Pfam" id="PF23622">
    <property type="entry name" value="LRR_At1g61320_AtMIF1"/>
    <property type="match status" value="1"/>
</dbReference>
<feature type="domain" description="F-box/LRR-repeat protein 15/At3g58940/PEG3-like LRR" evidence="3">
    <location>
        <begin position="131"/>
        <end position="219"/>
    </location>
</feature>
<keyword evidence="5" id="KW-1185">Reference proteome</keyword>
<evidence type="ECO:0000313" key="4">
    <source>
        <dbReference type="EMBL" id="KAI7736650.1"/>
    </source>
</evidence>
<sequence length="364" mass="42216">MIQHKQPKMKAKRVSKAQRVDIITTLPQAIIETILCLLPIEEAARTSVLSKEWRYKWTTLPKLEFYEDDVKLLSGTSSISDLESARKNMDTRCKLFYTIHQVLLLRQGPIHDFTLLMDAHRSCYEIDQILLHLSRNHAVKKLRFEFEDYNTYALPLSFFSLHHLTDLYLENCNIDQKPIFNGFANLTNLSFICGKISGKALQHLLSNCPSLKSLYLQILEEDFLGSEYPSIMELFKCLPMIEDLTIWGDTILPLVKASLPQELPASLLHLKYCIIQQMCFVDGYRLPFLAVLMKCSPNLEKIELQIDDSDRDMVMLEEDSVTLEEFSNVWLEHLNVLEIEYFTHVKLVLELVKFILARSPSLKK</sequence>
<dbReference type="SUPFAM" id="SSF52047">
    <property type="entry name" value="RNI-like"/>
    <property type="match status" value="1"/>
</dbReference>
<dbReference type="InterPro" id="IPR053781">
    <property type="entry name" value="F-box_AtFBL13-like"/>
</dbReference>
<proteinExistence type="predicted"/>
<dbReference type="PANTHER" id="PTHR31639">
    <property type="entry name" value="F-BOX PROTEIN-LIKE"/>
    <property type="match status" value="1"/>
</dbReference>